<organism evidence="1 2">
    <name type="scientific">Methanosarcina baikalica</name>
    <dbReference type="NCBI Taxonomy" id="3073890"/>
    <lineage>
        <taxon>Archaea</taxon>
        <taxon>Methanobacteriati</taxon>
        <taxon>Methanobacteriota</taxon>
        <taxon>Stenosarchaea group</taxon>
        <taxon>Methanomicrobia</taxon>
        <taxon>Methanosarcinales</taxon>
        <taxon>Methanosarcinaceae</taxon>
        <taxon>Methanosarcina</taxon>
    </lineage>
</organism>
<evidence type="ECO:0000313" key="2">
    <source>
        <dbReference type="Proteomes" id="UP001246244"/>
    </source>
</evidence>
<name>A0ABU2D555_9EURY</name>
<evidence type="ECO:0000313" key="1">
    <source>
        <dbReference type="EMBL" id="MDR7667091.1"/>
    </source>
</evidence>
<proteinExistence type="predicted"/>
<dbReference type="RefSeq" id="WP_310577120.1">
    <property type="nucleotide sequence ID" value="NZ_JAVKPK010000090.1"/>
</dbReference>
<dbReference type="Proteomes" id="UP001246244">
    <property type="component" value="Unassembled WGS sequence"/>
</dbReference>
<keyword evidence="2" id="KW-1185">Reference proteome</keyword>
<gene>
    <name evidence="1" type="ORF">RG963_15170</name>
</gene>
<protein>
    <submittedName>
        <fullName evidence="1">Uncharacterized protein</fullName>
    </submittedName>
</protein>
<accession>A0ABU2D555</accession>
<dbReference type="EMBL" id="JAVKPK010000090">
    <property type="protein sequence ID" value="MDR7667091.1"/>
    <property type="molecule type" value="Genomic_DNA"/>
</dbReference>
<sequence length="73" mass="7972">MELPVSSKATSKRTYKTAAVAKTFSQAFRRTTGTGGWIFVALSIFPPYAIRLSYSVSWNLTVCLPPVCGVLMP</sequence>
<reference evidence="2" key="1">
    <citation type="submission" date="2023-07" db="EMBL/GenBank/DDBJ databases">
        <title>Whole-genome sequencing of a new Methanosarcina sp. Z-7115.</title>
        <authorList>
            <person name="Zhilina T.N."/>
            <person name="Merkel A.Y."/>
        </authorList>
    </citation>
    <scope>NUCLEOTIDE SEQUENCE [LARGE SCALE GENOMIC DNA]</scope>
    <source>
        <strain evidence="2">Z-7115</strain>
    </source>
</reference>
<comment type="caution">
    <text evidence="1">The sequence shown here is derived from an EMBL/GenBank/DDBJ whole genome shotgun (WGS) entry which is preliminary data.</text>
</comment>